<gene>
    <name evidence="3" type="ORF">ACFFGN_26205</name>
</gene>
<comment type="caution">
    <text evidence="3">The sequence shown here is derived from an EMBL/GenBank/DDBJ whole genome shotgun (WGS) entry which is preliminary data.</text>
</comment>
<organism evidence="3 4">
    <name type="scientific">Kribbella deserti</name>
    <dbReference type="NCBI Taxonomy" id="1926257"/>
    <lineage>
        <taxon>Bacteria</taxon>
        <taxon>Bacillati</taxon>
        <taxon>Actinomycetota</taxon>
        <taxon>Actinomycetes</taxon>
        <taxon>Propionibacteriales</taxon>
        <taxon>Kribbellaceae</taxon>
        <taxon>Kribbella</taxon>
    </lineage>
</organism>
<dbReference type="InterPro" id="IPR013559">
    <property type="entry name" value="YheO"/>
</dbReference>
<feature type="domain" description="Transcriptional regulator DauR-like HTH" evidence="2">
    <location>
        <begin position="151"/>
        <end position="212"/>
    </location>
</feature>
<sequence>MPELTRLTEDELLLREAETIVVALGKMFPGVCEVVLHDLRRPDNAIRVIENNLSGRAVGAPATELGLARVEDPDYPSVIQNYPNRFPDGRPAKSTSIGLKNSAGVYVAAICLNLDVSLFSTVARALGNLVQTDSPEQPLTENLRARTTGELRSVVEEFAAARGRMPRDLEVADRKELLRSLKEQGFLEVKHSVPALTEILGISRATVYNYVR</sequence>
<proteinExistence type="predicted"/>
<feature type="domain" description="YheO-like" evidence="1">
    <location>
        <begin position="14"/>
        <end position="122"/>
    </location>
</feature>
<protein>
    <submittedName>
        <fullName evidence="3">Transcriptional regulator</fullName>
    </submittedName>
</protein>
<dbReference type="InterPro" id="IPR039446">
    <property type="entry name" value="DauR-like"/>
</dbReference>
<evidence type="ECO:0000313" key="4">
    <source>
        <dbReference type="Proteomes" id="UP001589890"/>
    </source>
</evidence>
<dbReference type="InterPro" id="IPR039445">
    <property type="entry name" value="DauR-like_HTH"/>
</dbReference>
<dbReference type="Proteomes" id="UP001589890">
    <property type="component" value="Unassembled WGS sequence"/>
</dbReference>
<dbReference type="Pfam" id="PF08348">
    <property type="entry name" value="PAS_6"/>
    <property type="match status" value="1"/>
</dbReference>
<evidence type="ECO:0000259" key="1">
    <source>
        <dbReference type="Pfam" id="PF08348"/>
    </source>
</evidence>
<accession>A0ABV6QSG8</accession>
<evidence type="ECO:0000259" key="2">
    <source>
        <dbReference type="Pfam" id="PF13309"/>
    </source>
</evidence>
<dbReference type="EMBL" id="JBHLTC010000035">
    <property type="protein sequence ID" value="MFC0627593.1"/>
    <property type="molecule type" value="Genomic_DNA"/>
</dbReference>
<name>A0ABV6QSG8_9ACTN</name>
<dbReference type="RefSeq" id="WP_380052543.1">
    <property type="nucleotide sequence ID" value="NZ_JBHLTC010000035.1"/>
</dbReference>
<dbReference type="Pfam" id="PF13309">
    <property type="entry name" value="HTH_22"/>
    <property type="match status" value="1"/>
</dbReference>
<evidence type="ECO:0000313" key="3">
    <source>
        <dbReference type="EMBL" id="MFC0627593.1"/>
    </source>
</evidence>
<keyword evidence="4" id="KW-1185">Reference proteome</keyword>
<dbReference type="PANTHER" id="PTHR35568">
    <property type="entry name" value="TRANSCRIPTIONAL REGULATOR DAUR"/>
    <property type="match status" value="1"/>
</dbReference>
<reference evidence="3 4" key="1">
    <citation type="submission" date="2024-09" db="EMBL/GenBank/DDBJ databases">
        <authorList>
            <person name="Sun Q."/>
            <person name="Mori K."/>
        </authorList>
    </citation>
    <scope>NUCLEOTIDE SEQUENCE [LARGE SCALE GENOMIC DNA]</scope>
    <source>
        <strain evidence="3 4">CGMCC 1.15906</strain>
    </source>
</reference>
<dbReference type="PANTHER" id="PTHR35568:SF1">
    <property type="entry name" value="TRANSCRIPTIONAL REGULATOR DAUR"/>
    <property type="match status" value="1"/>
</dbReference>